<evidence type="ECO:0000256" key="1">
    <source>
        <dbReference type="SAM" id="MobiDB-lite"/>
    </source>
</evidence>
<feature type="region of interest" description="Disordered" evidence="1">
    <location>
        <begin position="239"/>
        <end position="265"/>
    </location>
</feature>
<dbReference type="Proteomes" id="UP001149813">
    <property type="component" value="Unassembled WGS sequence"/>
</dbReference>
<dbReference type="AlphaFoldDB" id="A0A9W8CPX5"/>
<dbReference type="PANTHER" id="PTHR12943:SF27">
    <property type="entry name" value="HOMOCYSTEINE-INDUCED ENDOPLASMIC RETICULUM PROTEIN, ISOFORM A"/>
    <property type="match status" value="1"/>
</dbReference>
<sequence>MADGQTFKELKHTIEQEHPAAPRARDMRVIWKGRVLSDSGLVSSLYTGDPELPAPSVVHSVVHFVVSVPASIPGATKDDMVQKNGTPYLVERKAQIEQRIGSRLGPFGYGSQPASGSLDISEFNSRMINQHREARQQRQADPGQGINAGRDNNNGNRNRNNWQQQHPLAHAFRNITFDGVWSVIWLLLRGLLFLVVFAHDASWERVLMLLALVYFFMLLRTDWVQRRLQLLRQYQRNDIGNADNTNDGEGRGRDGADIGLQPENGQPQREFTALEKARALVIALFTSLIPAEPFQAPIPVGED</sequence>
<keyword evidence="2" id="KW-0812">Transmembrane</keyword>
<dbReference type="PANTHER" id="PTHR12943">
    <property type="entry name" value="HOMOCYSTEINE-RESPONSIVE ENDOPLASMIC RETICULUM-RESIDENT UNIQUITIN-LIKE DOMAIN HERPUD PROTEIN FAMILY MEMBER"/>
    <property type="match status" value="1"/>
</dbReference>
<dbReference type="Gene3D" id="3.10.20.90">
    <property type="entry name" value="Phosphatidylinositol 3-kinase Catalytic Subunit, Chain A, domain 1"/>
    <property type="match status" value="1"/>
</dbReference>
<evidence type="ECO:0008006" key="5">
    <source>
        <dbReference type="Google" id="ProtNLM"/>
    </source>
</evidence>
<keyword evidence="4" id="KW-1185">Reference proteome</keyword>
<feature type="region of interest" description="Disordered" evidence="1">
    <location>
        <begin position="131"/>
        <end position="161"/>
    </location>
</feature>
<dbReference type="InterPro" id="IPR039751">
    <property type="entry name" value="HERPUD1/2"/>
</dbReference>
<feature type="compositionally biased region" description="Low complexity" evidence="1">
    <location>
        <begin position="145"/>
        <end position="161"/>
    </location>
</feature>
<feature type="transmembrane region" description="Helical" evidence="2">
    <location>
        <begin position="180"/>
        <end position="199"/>
    </location>
</feature>
<gene>
    <name evidence="3" type="ORF">LPJ53_005379</name>
</gene>
<proteinExistence type="predicted"/>
<organism evidence="3 4">
    <name type="scientific">Coemansia erecta</name>
    <dbReference type="NCBI Taxonomy" id="147472"/>
    <lineage>
        <taxon>Eukaryota</taxon>
        <taxon>Fungi</taxon>
        <taxon>Fungi incertae sedis</taxon>
        <taxon>Zoopagomycota</taxon>
        <taxon>Kickxellomycotina</taxon>
        <taxon>Kickxellomycetes</taxon>
        <taxon>Kickxellales</taxon>
        <taxon>Kickxellaceae</taxon>
        <taxon>Coemansia</taxon>
    </lineage>
</organism>
<reference evidence="3" key="1">
    <citation type="submission" date="2022-07" db="EMBL/GenBank/DDBJ databases">
        <title>Phylogenomic reconstructions and comparative analyses of Kickxellomycotina fungi.</title>
        <authorList>
            <person name="Reynolds N.K."/>
            <person name="Stajich J.E."/>
            <person name="Barry K."/>
            <person name="Grigoriev I.V."/>
            <person name="Crous P."/>
            <person name="Smith M.E."/>
        </authorList>
    </citation>
    <scope>NUCLEOTIDE SEQUENCE</scope>
    <source>
        <strain evidence="3">NBRC 32514</strain>
    </source>
</reference>
<keyword evidence="2" id="KW-0472">Membrane</keyword>
<evidence type="ECO:0000256" key="2">
    <source>
        <dbReference type="SAM" id="Phobius"/>
    </source>
</evidence>
<dbReference type="OrthoDB" id="21589at2759"/>
<accession>A0A9W8CPX5</accession>
<feature type="transmembrane region" description="Helical" evidence="2">
    <location>
        <begin position="205"/>
        <end position="223"/>
    </location>
</feature>
<evidence type="ECO:0000313" key="3">
    <source>
        <dbReference type="EMBL" id="KAJ1719936.1"/>
    </source>
</evidence>
<dbReference type="EMBL" id="JANBOJ010000319">
    <property type="protein sequence ID" value="KAJ1719936.1"/>
    <property type="molecule type" value="Genomic_DNA"/>
</dbReference>
<comment type="caution">
    <text evidence="3">The sequence shown here is derived from an EMBL/GenBank/DDBJ whole genome shotgun (WGS) entry which is preliminary data.</text>
</comment>
<dbReference type="GO" id="GO:0030968">
    <property type="term" value="P:endoplasmic reticulum unfolded protein response"/>
    <property type="evidence" value="ECO:0007669"/>
    <property type="project" value="TreeGrafter"/>
</dbReference>
<evidence type="ECO:0000313" key="4">
    <source>
        <dbReference type="Proteomes" id="UP001149813"/>
    </source>
</evidence>
<protein>
    <recommendedName>
        <fullName evidence="5">Ubiquitin-like domain-containing protein</fullName>
    </recommendedName>
</protein>
<name>A0A9W8CPX5_9FUNG</name>
<keyword evidence="2" id="KW-1133">Transmembrane helix</keyword>